<dbReference type="RefSeq" id="WP_203413405.1">
    <property type="nucleotide sequence ID" value="NZ_CP060244.1"/>
</dbReference>
<evidence type="ECO:0000313" key="2">
    <source>
        <dbReference type="Proteomes" id="UP000516349"/>
    </source>
</evidence>
<organism evidence="1 2">
    <name type="scientific">Entomobacter blattae</name>
    <dbReference type="NCBI Taxonomy" id="2762277"/>
    <lineage>
        <taxon>Bacteria</taxon>
        <taxon>Pseudomonadati</taxon>
        <taxon>Pseudomonadota</taxon>
        <taxon>Alphaproteobacteria</taxon>
        <taxon>Acetobacterales</taxon>
        <taxon>Acetobacteraceae</taxon>
        <taxon>Entomobacter</taxon>
    </lineage>
</organism>
<dbReference type="KEGG" id="ebla:JGUZn3_20170"/>
<accession>A0A7H1NTW2</accession>
<gene>
    <name evidence="1" type="ORF">JGUZn3_20170</name>
</gene>
<dbReference type="EMBL" id="CP060244">
    <property type="protein sequence ID" value="QNT79222.1"/>
    <property type="molecule type" value="Genomic_DNA"/>
</dbReference>
<keyword evidence="2" id="KW-1185">Reference proteome</keyword>
<name>A0A7H1NTW2_9PROT</name>
<proteinExistence type="predicted"/>
<protein>
    <submittedName>
        <fullName evidence="1">Uncharacterized protein</fullName>
    </submittedName>
</protein>
<sequence>MTEYITFTPPVANIIPGERQDVVVNIPTGSEGSILSSITPEQQQLVQAGQSLPVGGTLTINGNSNDKIGIDNGIIAFNQLYVNNLGTSSFVEARLNPLTVNGASPTNQVKLFADNISQASPYVGMDASIKNTLAILNPTVETSSSVIYDRGGNDIWAGSSKVTLTLANSNDQSSDSTSRVYASDSSGFFDIRGDKGTHNHVNLILDIVDYVEANANPAYTVSTDENGTSNISQRSGSLQYEGYNATIVLNGYNSHTSANLTLRGNDTVLSGDGNTNATIRSGNNTITLSGNGELNIHGDTGGYGGSVVVNGVDNTNGTTTYTQELENFTASSLSGYLSATLGQGKADINVAPLQNGYSITTGLGNEIIRGFTTSAGIDLSITNRHIYLGSGQSITGSDFSGGNSTYSLSSGNNITFLGVDLQGQNPFS</sequence>
<dbReference type="Proteomes" id="UP000516349">
    <property type="component" value="Chromosome"/>
</dbReference>
<evidence type="ECO:0000313" key="1">
    <source>
        <dbReference type="EMBL" id="QNT79222.1"/>
    </source>
</evidence>
<reference evidence="1 2" key="1">
    <citation type="submission" date="2020-08" db="EMBL/GenBank/DDBJ databases">
        <title>Complete genome sequence of Entomobacter blattae G55GP.</title>
        <authorList>
            <person name="Poehlein A."/>
            <person name="Guzman J."/>
            <person name="Daniel R."/>
            <person name="Vilcinskas A."/>
        </authorList>
    </citation>
    <scope>NUCLEOTIDE SEQUENCE [LARGE SCALE GENOMIC DNA]</scope>
    <source>
        <strain evidence="1 2">G55GP</strain>
    </source>
</reference>
<dbReference type="AlphaFoldDB" id="A0A7H1NTW2"/>